<gene>
    <name evidence="2" type="ORF">BKA16_004198</name>
</gene>
<proteinExistence type="predicted"/>
<dbReference type="AlphaFoldDB" id="A0A840F6Z2"/>
<feature type="region of interest" description="Disordered" evidence="1">
    <location>
        <begin position="303"/>
        <end position="338"/>
    </location>
</feature>
<feature type="region of interest" description="Disordered" evidence="1">
    <location>
        <begin position="276"/>
        <end position="295"/>
    </location>
</feature>
<comment type="caution">
    <text evidence="2">The sequence shown here is derived from an EMBL/GenBank/DDBJ whole genome shotgun (WGS) entry which is preliminary data.</text>
</comment>
<evidence type="ECO:0000313" key="2">
    <source>
        <dbReference type="EMBL" id="MBB4137646.1"/>
    </source>
</evidence>
<protein>
    <submittedName>
        <fullName evidence="2">Uncharacterized protein</fullName>
    </submittedName>
</protein>
<organism evidence="2 3">
    <name type="scientific">Gordonia humi</name>
    <dbReference type="NCBI Taxonomy" id="686429"/>
    <lineage>
        <taxon>Bacteria</taxon>
        <taxon>Bacillati</taxon>
        <taxon>Actinomycetota</taxon>
        <taxon>Actinomycetes</taxon>
        <taxon>Mycobacteriales</taxon>
        <taxon>Gordoniaceae</taxon>
        <taxon>Gordonia</taxon>
    </lineage>
</organism>
<feature type="compositionally biased region" description="Low complexity" evidence="1">
    <location>
        <begin position="303"/>
        <end position="324"/>
    </location>
</feature>
<name>A0A840F6Z2_9ACTN</name>
<dbReference type="Proteomes" id="UP000551501">
    <property type="component" value="Unassembled WGS sequence"/>
</dbReference>
<keyword evidence="3" id="KW-1185">Reference proteome</keyword>
<accession>A0A840F6Z2</accession>
<evidence type="ECO:0000256" key="1">
    <source>
        <dbReference type="SAM" id="MobiDB-lite"/>
    </source>
</evidence>
<evidence type="ECO:0000313" key="3">
    <source>
        <dbReference type="Proteomes" id="UP000551501"/>
    </source>
</evidence>
<reference evidence="2 3" key="1">
    <citation type="submission" date="2020-08" db="EMBL/GenBank/DDBJ databases">
        <title>Sequencing the genomes of 1000 actinobacteria strains.</title>
        <authorList>
            <person name="Klenk H.-P."/>
        </authorList>
    </citation>
    <scope>NUCLEOTIDE SEQUENCE [LARGE SCALE GENOMIC DNA]</scope>
    <source>
        <strain evidence="2 3">DSM 45298</strain>
    </source>
</reference>
<sequence>MTCDADGLTVGDVLAPTGITALFDTPVSEVLDGLGLPRFDAPAQVGLPDLSSLNLRSFPSITGIDPVSLMKPIVDLLGTFGTGSMSGGADPVASLGGLAGLLRSGASALLDAASSVDIDWAGQAAAAAIGAATRTAGQSEQVAAQGTAMASDVASAGAIVGAGFTRLQSVVAKTAGLLAAAAPALATPPGQIAALGIAAEGLTEGLAVVAETRAQLVAPTAHIAGVGAPVSVSDPPTALTGDTWSTLLQQAGPLFRAGVQIAGSLLGVDGDAAPESDVAVGGDETASTAATSPDCCAPCATATAPTTPQSTTAVQTSAAPSATVRPAASTPAVQAVDTPATSLAETPIELVDRPVTSNATVVADTGPASISTAAPVSYSGVPPVPMTSTAVAAAGRAVDPTPLRLTETSPATPEADPTGTDLATLLAQPFGAEVALRLGTDTTDFAGSV</sequence>
<dbReference type="RefSeq" id="WP_221246936.1">
    <property type="nucleotide sequence ID" value="NZ_JACIFP010000001.1"/>
</dbReference>
<dbReference type="EMBL" id="JACIFP010000001">
    <property type="protein sequence ID" value="MBB4137646.1"/>
    <property type="molecule type" value="Genomic_DNA"/>
</dbReference>